<accession>A0A0J9W4I5</accession>
<sequence>MVFSIEPRKQDDCHESPNRQSLPSISEVIQGTEPGPYTFRPPSSIQTGFCLSPPFALVRQPLHKTEKQPFLQQLLPASSFPLRQHALPVFSDPPRPPFTSLSSLFPASDSSQSLSAKAEIPFQHHHPERQKTPEPHPPLSGMYAHPPPPPPPPAPVTYQPRQLRLGRQMPLPAYPTPPRHDYAPPAIYDAPVNGQVGSWSYQDSLSLISSSSRTILHCAEACNRIAREQHGTHLIPERLPTESELSDMLSNMELIKRSLEHVKDLVQISIQNERTHKGVKMKCLYKEENHAPISANAMQPSFGMTEIKKQRARTARPGRCHKCSRIDTPEWRRGPDGARTLCNACGLHYTKLKRKRQLKASSIGPKPGEAHRP</sequence>
<evidence type="ECO:0000256" key="4">
    <source>
        <dbReference type="ARBA" id="ARBA00023015"/>
    </source>
</evidence>
<dbReference type="EMBL" id="DS231723">
    <property type="protein sequence ID" value="KNB17793.1"/>
    <property type="molecule type" value="Genomic_DNA"/>
</dbReference>
<evidence type="ECO:0000256" key="6">
    <source>
        <dbReference type="PROSITE-ProRule" id="PRU00094"/>
    </source>
</evidence>
<dbReference type="RefSeq" id="XP_018255838.1">
    <property type="nucleotide sequence ID" value="XM_018395639.1"/>
</dbReference>
<feature type="compositionally biased region" description="Pro residues" evidence="7">
    <location>
        <begin position="145"/>
        <end position="155"/>
    </location>
</feature>
<dbReference type="PANTHER" id="PTHR47172:SF24">
    <property type="entry name" value="GATA ZINC FINGER DOMAIN-CONTAINING PROTEIN 14-RELATED"/>
    <property type="match status" value="1"/>
</dbReference>
<evidence type="ECO:0000256" key="2">
    <source>
        <dbReference type="ARBA" id="ARBA00022771"/>
    </source>
</evidence>
<dbReference type="SMART" id="SM00401">
    <property type="entry name" value="ZnF_GATA"/>
    <property type="match status" value="1"/>
</dbReference>
<dbReference type="KEGG" id="fox:FOXG_15540"/>
<dbReference type="PANTHER" id="PTHR47172">
    <property type="entry name" value="OS01G0976800 PROTEIN"/>
    <property type="match status" value="1"/>
</dbReference>
<dbReference type="CDD" id="cd00202">
    <property type="entry name" value="ZnF_GATA"/>
    <property type="match status" value="1"/>
</dbReference>
<keyword evidence="2 6" id="KW-0863">Zinc-finger</keyword>
<protein>
    <recommendedName>
        <fullName evidence="8">GATA-type domain-containing protein</fullName>
    </recommendedName>
</protein>
<name>A0A0J9W4I5_FUSO4</name>
<evidence type="ECO:0000313" key="10">
    <source>
        <dbReference type="EMBL" id="KNB18306.1"/>
    </source>
</evidence>
<evidence type="ECO:0000256" key="5">
    <source>
        <dbReference type="ARBA" id="ARBA00023163"/>
    </source>
</evidence>
<evidence type="ECO:0000256" key="1">
    <source>
        <dbReference type="ARBA" id="ARBA00022723"/>
    </source>
</evidence>
<feature type="region of interest" description="Disordered" evidence="7">
    <location>
        <begin position="122"/>
        <end position="157"/>
    </location>
</feature>
<evidence type="ECO:0000256" key="7">
    <source>
        <dbReference type="SAM" id="MobiDB-lite"/>
    </source>
</evidence>
<dbReference type="InterPro" id="IPR013088">
    <property type="entry name" value="Znf_NHR/GATA"/>
</dbReference>
<gene>
    <name evidence="9" type="ORF">FOXG_15540</name>
    <name evidence="10" type="ORF">FOXG_15997</name>
</gene>
<evidence type="ECO:0000313" key="11">
    <source>
        <dbReference type="Proteomes" id="UP000009097"/>
    </source>
</evidence>
<organism evidence="9 11">
    <name type="scientific">Fusarium oxysporum f. sp. lycopersici (strain 4287 / CBS 123668 / FGSC 9935 / NRRL 34936)</name>
    <name type="common">Fusarium vascular wilt of tomato</name>
    <dbReference type="NCBI Taxonomy" id="426428"/>
    <lineage>
        <taxon>Eukaryota</taxon>
        <taxon>Fungi</taxon>
        <taxon>Dikarya</taxon>
        <taxon>Ascomycota</taxon>
        <taxon>Pezizomycotina</taxon>
        <taxon>Sordariomycetes</taxon>
        <taxon>Hypocreomycetidae</taxon>
        <taxon>Hypocreales</taxon>
        <taxon>Nectriaceae</taxon>
        <taxon>Fusarium</taxon>
        <taxon>Fusarium oxysporum species complex</taxon>
    </lineage>
</organism>
<dbReference type="SUPFAM" id="SSF57716">
    <property type="entry name" value="Glucocorticoid receptor-like (DNA-binding domain)"/>
    <property type="match status" value="1"/>
</dbReference>
<reference evidence="9" key="1">
    <citation type="submission" date="2007-04" db="EMBL/GenBank/DDBJ databases">
        <authorList>
            <consortium name="The Broad Institute Genome Sequencing Platform"/>
            <person name="Birren B."/>
            <person name="Lander E."/>
            <person name="Galagan J."/>
            <person name="Nusbaum C."/>
            <person name="Devon K."/>
            <person name="Ma L.-J."/>
            <person name="Jaffe D."/>
            <person name="Butler J."/>
            <person name="Alvarez P."/>
            <person name="Gnerre S."/>
            <person name="Grabherr M."/>
            <person name="Kleber M."/>
            <person name="Mauceli E."/>
            <person name="Brockman W."/>
            <person name="MacCallum I.A."/>
            <person name="Young S."/>
            <person name="LaButti K."/>
            <person name="DeCaprio D."/>
            <person name="Crawford M."/>
            <person name="Koehrsen M."/>
            <person name="Engels R."/>
            <person name="Montgomery P."/>
            <person name="Pearson M."/>
            <person name="Howarth C."/>
            <person name="Larson L."/>
            <person name="White J."/>
            <person name="O'Leary S."/>
            <person name="Kodira C."/>
            <person name="Zeng Q."/>
            <person name="Yandava C."/>
            <person name="Alvarado L."/>
            <person name="Kistler C."/>
            <person name="Shim W.-B."/>
            <person name="Kang S."/>
            <person name="Woloshuk C."/>
        </authorList>
    </citation>
    <scope>NUCLEOTIDE SEQUENCE</scope>
    <source>
        <strain evidence="9">4287</strain>
    </source>
</reference>
<keyword evidence="1" id="KW-0479">Metal-binding</keyword>
<keyword evidence="4" id="KW-0805">Transcription regulation</keyword>
<evidence type="ECO:0000259" key="8">
    <source>
        <dbReference type="PROSITE" id="PS50114"/>
    </source>
</evidence>
<dbReference type="InterPro" id="IPR000679">
    <property type="entry name" value="Znf_GATA"/>
</dbReference>
<keyword evidence="5" id="KW-0804">Transcription</keyword>
<feature type="region of interest" description="Disordered" evidence="7">
    <location>
        <begin position="1"/>
        <end position="39"/>
    </location>
</feature>
<dbReference type="GO" id="GO:0008270">
    <property type="term" value="F:zinc ion binding"/>
    <property type="evidence" value="ECO:0007669"/>
    <property type="project" value="UniProtKB-KW"/>
</dbReference>
<reference evidence="9" key="2">
    <citation type="journal article" date="2010" name="Nature">
        <title>Comparative genomics reveals mobile pathogenicity chromosomes in Fusarium.</title>
        <authorList>
            <person name="Ma L.J."/>
            <person name="van der Does H.C."/>
            <person name="Borkovich K.A."/>
            <person name="Coleman J.J."/>
            <person name="Daboussi M.J."/>
            <person name="Di Pietro A."/>
            <person name="Dufresne M."/>
            <person name="Freitag M."/>
            <person name="Grabherr M."/>
            <person name="Henrissat B."/>
            <person name="Houterman P.M."/>
            <person name="Kang S."/>
            <person name="Shim W.B."/>
            <person name="Woloshuk C."/>
            <person name="Xie X."/>
            <person name="Xu J.R."/>
            <person name="Antoniw J."/>
            <person name="Baker S.E."/>
            <person name="Bluhm B.H."/>
            <person name="Breakspear A."/>
            <person name="Brown D.W."/>
            <person name="Butchko R.A."/>
            <person name="Chapman S."/>
            <person name="Coulson R."/>
            <person name="Coutinho P.M."/>
            <person name="Danchin E.G."/>
            <person name="Diener A."/>
            <person name="Gale L.R."/>
            <person name="Gardiner D.M."/>
            <person name="Goff S."/>
            <person name="Hammond-Kosack K.E."/>
            <person name="Hilburn K."/>
            <person name="Hua-Van A."/>
            <person name="Jonkers W."/>
            <person name="Kazan K."/>
            <person name="Kodira C.D."/>
            <person name="Koehrsen M."/>
            <person name="Kumar L."/>
            <person name="Lee Y.H."/>
            <person name="Li L."/>
            <person name="Manners J.M."/>
            <person name="Miranda-Saavedra D."/>
            <person name="Mukherjee M."/>
            <person name="Park G."/>
            <person name="Park J."/>
            <person name="Park S.Y."/>
            <person name="Proctor R.H."/>
            <person name="Regev A."/>
            <person name="Ruiz-Roldan M.C."/>
            <person name="Sain D."/>
            <person name="Sakthikumar S."/>
            <person name="Sykes S."/>
            <person name="Schwartz D.C."/>
            <person name="Turgeon B.G."/>
            <person name="Wapinski I."/>
            <person name="Yoder O."/>
            <person name="Young S."/>
            <person name="Zeng Q."/>
            <person name="Zhou S."/>
            <person name="Galagan J."/>
            <person name="Cuomo C.A."/>
            <person name="Kistler H.C."/>
            <person name="Rep M."/>
        </authorList>
    </citation>
    <scope>NUCLEOTIDE SEQUENCE [LARGE SCALE GENOMIC DNA]</scope>
    <source>
        <strain evidence="9">4287</strain>
    </source>
</reference>
<dbReference type="PROSITE" id="PS50114">
    <property type="entry name" value="GATA_ZN_FINGER_2"/>
    <property type="match status" value="1"/>
</dbReference>
<dbReference type="OrthoDB" id="2162994at2759"/>
<dbReference type="VEuPathDB" id="FungiDB:FOXG_15997"/>
<dbReference type="Proteomes" id="UP000009097">
    <property type="component" value="Unassembled WGS sequence"/>
</dbReference>
<dbReference type="KEGG" id="fox:FOXG_15997"/>
<dbReference type="GeneID" id="28956975"/>
<feature type="domain" description="GATA-type" evidence="8">
    <location>
        <begin position="319"/>
        <end position="372"/>
    </location>
</feature>
<dbReference type="AlphaFoldDB" id="A0A0J9W4I5"/>
<evidence type="ECO:0000313" key="9">
    <source>
        <dbReference type="EMBL" id="KNB17793.1"/>
    </source>
</evidence>
<feature type="compositionally biased region" description="Basic and acidic residues" evidence="7">
    <location>
        <begin position="1"/>
        <end position="17"/>
    </location>
</feature>
<dbReference type="VEuPathDB" id="FungiDB:FOXG_15540"/>
<dbReference type="GO" id="GO:0043565">
    <property type="term" value="F:sequence-specific DNA binding"/>
    <property type="evidence" value="ECO:0007669"/>
    <property type="project" value="InterPro"/>
</dbReference>
<dbReference type="EMBL" id="DS231725">
    <property type="protein sequence ID" value="KNB18306.1"/>
    <property type="molecule type" value="Genomic_DNA"/>
</dbReference>
<dbReference type="Gene3D" id="3.30.50.10">
    <property type="entry name" value="Erythroid Transcription Factor GATA-1, subunit A"/>
    <property type="match status" value="1"/>
</dbReference>
<proteinExistence type="predicted"/>
<dbReference type="GO" id="GO:0006355">
    <property type="term" value="P:regulation of DNA-templated transcription"/>
    <property type="evidence" value="ECO:0007669"/>
    <property type="project" value="InterPro"/>
</dbReference>
<dbReference type="Pfam" id="PF00320">
    <property type="entry name" value="GATA"/>
    <property type="match status" value="1"/>
</dbReference>
<dbReference type="RefSeq" id="XP_018256351.1">
    <property type="nucleotide sequence ID" value="XM_018396084.1"/>
</dbReference>
<evidence type="ECO:0000256" key="3">
    <source>
        <dbReference type="ARBA" id="ARBA00022833"/>
    </source>
</evidence>
<feature type="compositionally biased region" description="Polar residues" evidence="7">
    <location>
        <begin position="18"/>
        <end position="29"/>
    </location>
</feature>
<keyword evidence="3" id="KW-0862">Zinc</keyword>
<dbReference type="GeneID" id="28956581"/>